<reference evidence="1 2" key="1">
    <citation type="submission" date="2016-10" db="EMBL/GenBank/DDBJ databases">
        <authorList>
            <person name="Varghese N."/>
            <person name="Submissions S."/>
        </authorList>
    </citation>
    <scope>NUCLEOTIDE SEQUENCE [LARGE SCALE GENOMIC DNA]</scope>
    <source>
        <strain evidence="1 2">DSM 18839</strain>
    </source>
</reference>
<dbReference type="EMBL" id="FNBW01000007">
    <property type="protein sequence ID" value="SDF83062.1"/>
    <property type="molecule type" value="Genomic_DNA"/>
</dbReference>
<protein>
    <submittedName>
        <fullName evidence="1">Uncharacterized protein</fullName>
    </submittedName>
</protein>
<evidence type="ECO:0000313" key="2">
    <source>
        <dbReference type="Proteomes" id="UP000198615"/>
    </source>
</evidence>
<keyword evidence="2" id="KW-1185">Reference proteome</keyword>
<sequence length="568" mass="64221">MTYTNEACEFNIGPTLFRFADDPGPDGRADLSKQIDDIESGKSAAARLRSLDARERLDRDHHAGRAIQYAEWRAQRLGIDLSGYERVEVEWCEAMLTAGTEPRKATARDPLPYRRSIKAVRSVKFFHDCTVSGGGYYGAPVVRTGGELLAKIDIPGWDHAAIPAAEGPVSYLYDFQERADRAAAMSALDARFARAIERVPEAAAIPAEERTRATLENLERWADAAQRREYQREARERGLTELLTDDRSDYGPPLSEWDEYARAETDEEREPARYRIALYRLYLSEGGDGRSRPFSDDVRIPSLDRAKRKALRREVHRQSTATRCVSYDYIGWRQVADADLAWHSGDVAREIFHVRQNDDRTKWALLRFTWSARDGRKLVDVSETTKLETAREWCEAIAGEPVTVAAADPERVAALSENGCFAAVQRGCYVRHVGTREACERLAGGDVVVIVLRPGWHALQNPSRIEANAQALLEGRRQRIRTMDLARWEAAKANPTAKPFHDWLQELGLQGWTLVRNLRGVRWGWRDKLGLTEKAYQALNDEHLAAVYAATLERINRPSPENGYSRAA</sequence>
<name>A0A8G2EYH1_9PROT</name>
<dbReference type="RefSeq" id="WP_093150632.1">
    <property type="nucleotide sequence ID" value="NZ_FNBW01000007.1"/>
</dbReference>
<proteinExistence type="predicted"/>
<organism evidence="1 2">
    <name type="scientific">Thalassobaculum litoreum DSM 18839</name>
    <dbReference type="NCBI Taxonomy" id="1123362"/>
    <lineage>
        <taxon>Bacteria</taxon>
        <taxon>Pseudomonadati</taxon>
        <taxon>Pseudomonadota</taxon>
        <taxon>Alphaproteobacteria</taxon>
        <taxon>Rhodospirillales</taxon>
        <taxon>Thalassobaculaceae</taxon>
        <taxon>Thalassobaculum</taxon>
    </lineage>
</organism>
<dbReference type="Proteomes" id="UP000198615">
    <property type="component" value="Unassembled WGS sequence"/>
</dbReference>
<gene>
    <name evidence="1" type="ORF">SAMN05660686_02448</name>
</gene>
<dbReference type="AlphaFoldDB" id="A0A8G2EYH1"/>
<comment type="caution">
    <text evidence="1">The sequence shown here is derived from an EMBL/GenBank/DDBJ whole genome shotgun (WGS) entry which is preliminary data.</text>
</comment>
<evidence type="ECO:0000313" key="1">
    <source>
        <dbReference type="EMBL" id="SDF83062.1"/>
    </source>
</evidence>
<accession>A0A8G2EYH1</accession>